<dbReference type="SUPFAM" id="SSF48452">
    <property type="entry name" value="TPR-like"/>
    <property type="match status" value="1"/>
</dbReference>
<gene>
    <name evidence="4" type="ORF">CTI12_AA291720</name>
</gene>
<organism evidence="4 5">
    <name type="scientific">Artemisia annua</name>
    <name type="common">Sweet wormwood</name>
    <dbReference type="NCBI Taxonomy" id="35608"/>
    <lineage>
        <taxon>Eukaryota</taxon>
        <taxon>Viridiplantae</taxon>
        <taxon>Streptophyta</taxon>
        <taxon>Embryophyta</taxon>
        <taxon>Tracheophyta</taxon>
        <taxon>Spermatophyta</taxon>
        <taxon>Magnoliopsida</taxon>
        <taxon>eudicotyledons</taxon>
        <taxon>Gunneridae</taxon>
        <taxon>Pentapetalae</taxon>
        <taxon>asterids</taxon>
        <taxon>campanulids</taxon>
        <taxon>Asterales</taxon>
        <taxon>Asteraceae</taxon>
        <taxon>Asteroideae</taxon>
        <taxon>Anthemideae</taxon>
        <taxon>Artemisiinae</taxon>
        <taxon>Artemisia</taxon>
    </lineage>
</organism>
<dbReference type="PANTHER" id="PTHR47329:SF1">
    <property type="entry name" value="OS05G0129900 PROTEIN"/>
    <property type="match status" value="1"/>
</dbReference>
<dbReference type="STRING" id="35608.A0A2U1N909"/>
<sequence length="447" mass="49857">MRMDFEGFLNNLQDWELSLKDKDKKPKSQSDTEKMGLPSKLKYADSNSSKLGVNGSSRAAKHPGTENLQKIGVVGVDKNMGKSTSVHSSVSREEDNLKKYDAASHLSSGFMADDSSVDANSEKELGNEFFKKRKYKEAADCYSRSLALSPTAVAYANRAMAYLKLKRFQEAEDDCTEALNLDDRYIKAYSRRSTARKELGKLKDSKEDADFALRLEPQNQEIKKQYAEAKSLYDKELLKKASASIKGPTQGVQKELKIENGSGSVPKISEMTRVTTTKAESPEVVATSQTNRKDGKKNVKEAVQQLAARAASLATAEAAKNIAPPTSAYQFEVSWRGFSGDRTLQSHLLKATDPVVLPQIFKNALSAPLLIDIVRCIASFFSDETDLAIKYLENLAKVSRFNMIIMCLPSADKFDLQRIWDEVFCNKEVAPDYVETLQQLRPRYCSK</sequence>
<reference evidence="4 5" key="1">
    <citation type="journal article" date="2018" name="Mol. Plant">
        <title>The genome of Artemisia annua provides insight into the evolution of Asteraceae family and artemisinin biosynthesis.</title>
        <authorList>
            <person name="Shen Q."/>
            <person name="Zhang L."/>
            <person name="Liao Z."/>
            <person name="Wang S."/>
            <person name="Yan T."/>
            <person name="Shi P."/>
            <person name="Liu M."/>
            <person name="Fu X."/>
            <person name="Pan Q."/>
            <person name="Wang Y."/>
            <person name="Lv Z."/>
            <person name="Lu X."/>
            <person name="Zhang F."/>
            <person name="Jiang W."/>
            <person name="Ma Y."/>
            <person name="Chen M."/>
            <person name="Hao X."/>
            <person name="Li L."/>
            <person name="Tang Y."/>
            <person name="Lv G."/>
            <person name="Zhou Y."/>
            <person name="Sun X."/>
            <person name="Brodelius P.E."/>
            <person name="Rose J.K.C."/>
            <person name="Tang K."/>
        </authorList>
    </citation>
    <scope>NUCLEOTIDE SEQUENCE [LARGE SCALE GENOMIC DNA]</scope>
    <source>
        <strain evidence="5">cv. Huhao1</strain>
        <tissue evidence="4">Leaf</tissue>
    </source>
</reference>
<dbReference type="Pfam" id="PF00515">
    <property type="entry name" value="TPR_1"/>
    <property type="match status" value="1"/>
</dbReference>
<evidence type="ECO:0000256" key="2">
    <source>
        <dbReference type="SAM" id="MobiDB-lite"/>
    </source>
</evidence>
<feature type="compositionally biased region" description="Polar residues" evidence="2">
    <location>
        <begin position="45"/>
        <end position="57"/>
    </location>
</feature>
<dbReference type="Gene3D" id="1.25.40.10">
    <property type="entry name" value="Tetratricopeptide repeat domain"/>
    <property type="match status" value="1"/>
</dbReference>
<dbReference type="SMART" id="SM00028">
    <property type="entry name" value="TPR"/>
    <property type="match status" value="3"/>
</dbReference>
<evidence type="ECO:0000259" key="3">
    <source>
        <dbReference type="Pfam" id="PF13877"/>
    </source>
</evidence>
<protein>
    <submittedName>
        <fullName evidence="4">Tetratricopeptide repeat (TPR)-like superfamily protein</fullName>
    </submittedName>
</protein>
<feature type="region of interest" description="Disordered" evidence="2">
    <location>
        <begin position="19"/>
        <end position="71"/>
    </location>
</feature>
<dbReference type="EMBL" id="PKPP01003331">
    <property type="protein sequence ID" value="PWA69952.1"/>
    <property type="molecule type" value="Genomic_DNA"/>
</dbReference>
<dbReference type="InterPro" id="IPR011990">
    <property type="entry name" value="TPR-like_helical_dom_sf"/>
</dbReference>
<keyword evidence="5" id="KW-1185">Reference proteome</keyword>
<dbReference type="Proteomes" id="UP000245207">
    <property type="component" value="Unassembled WGS sequence"/>
</dbReference>
<comment type="caution">
    <text evidence="4">The sequence shown here is derived from an EMBL/GenBank/DDBJ whole genome shotgun (WGS) entry which is preliminary data.</text>
</comment>
<keyword evidence="1" id="KW-0802">TPR repeat</keyword>
<proteinExistence type="predicted"/>
<accession>A0A2U1N909</accession>
<dbReference type="OrthoDB" id="629492at2759"/>
<dbReference type="Pfam" id="PF13877">
    <property type="entry name" value="RPAP3_C"/>
    <property type="match status" value="1"/>
</dbReference>
<evidence type="ECO:0000313" key="5">
    <source>
        <dbReference type="Proteomes" id="UP000245207"/>
    </source>
</evidence>
<dbReference type="PANTHER" id="PTHR47329">
    <property type="entry name" value="OS05G0129900 PROTEIN"/>
    <property type="match status" value="1"/>
</dbReference>
<feature type="domain" description="RNA-polymerase II-associated protein 3-like C-terminal" evidence="3">
    <location>
        <begin position="324"/>
        <end position="413"/>
    </location>
</feature>
<evidence type="ECO:0000256" key="1">
    <source>
        <dbReference type="PROSITE-ProRule" id="PRU00339"/>
    </source>
</evidence>
<name>A0A2U1N909_ARTAN</name>
<feature type="compositionally biased region" description="Basic and acidic residues" evidence="2">
    <location>
        <begin position="19"/>
        <end position="34"/>
    </location>
</feature>
<feature type="repeat" description="TPR" evidence="1">
    <location>
        <begin position="119"/>
        <end position="152"/>
    </location>
</feature>
<dbReference type="InterPro" id="IPR025986">
    <property type="entry name" value="RPAP3-like_C"/>
</dbReference>
<dbReference type="PROSITE" id="PS50005">
    <property type="entry name" value="TPR"/>
    <property type="match status" value="1"/>
</dbReference>
<evidence type="ECO:0000313" key="4">
    <source>
        <dbReference type="EMBL" id="PWA69952.1"/>
    </source>
</evidence>
<dbReference type="AlphaFoldDB" id="A0A2U1N909"/>
<dbReference type="InterPro" id="IPR019734">
    <property type="entry name" value="TPR_rpt"/>
</dbReference>